<evidence type="ECO:0000256" key="1">
    <source>
        <dbReference type="ARBA" id="ARBA00012552"/>
    </source>
</evidence>
<feature type="region of interest" description="Disordered" evidence="9">
    <location>
        <begin position="43"/>
        <end position="65"/>
    </location>
</feature>
<proteinExistence type="inferred from homology"/>
<evidence type="ECO:0000313" key="13">
    <source>
        <dbReference type="Proteomes" id="UP000664859"/>
    </source>
</evidence>
<dbReference type="SMART" id="SM00487">
    <property type="entry name" value="DEXDc"/>
    <property type="match status" value="1"/>
</dbReference>
<dbReference type="InterPro" id="IPR014001">
    <property type="entry name" value="Helicase_ATP-bd"/>
</dbReference>
<dbReference type="GO" id="GO:0016787">
    <property type="term" value="F:hydrolase activity"/>
    <property type="evidence" value="ECO:0007669"/>
    <property type="project" value="UniProtKB-KW"/>
</dbReference>
<feature type="compositionally biased region" description="Basic residues" evidence="9">
    <location>
        <begin position="768"/>
        <end position="780"/>
    </location>
</feature>
<evidence type="ECO:0000256" key="4">
    <source>
        <dbReference type="ARBA" id="ARBA00022806"/>
    </source>
</evidence>
<evidence type="ECO:0000313" key="12">
    <source>
        <dbReference type="EMBL" id="KAG5184639.1"/>
    </source>
</evidence>
<keyword evidence="4" id="KW-0347">Helicase</keyword>
<feature type="domain" description="Helicase C-terminal" evidence="11">
    <location>
        <begin position="470"/>
        <end position="633"/>
    </location>
</feature>
<dbReference type="PROSITE" id="PS00039">
    <property type="entry name" value="DEAD_ATP_HELICASE"/>
    <property type="match status" value="1"/>
</dbReference>
<feature type="region of interest" description="Disordered" evidence="9">
    <location>
        <begin position="768"/>
        <end position="840"/>
    </location>
</feature>
<dbReference type="Pfam" id="PF00271">
    <property type="entry name" value="Helicase_C"/>
    <property type="match status" value="1"/>
</dbReference>
<gene>
    <name evidence="12" type="ORF">JKP88DRAFT_244640</name>
</gene>
<keyword evidence="6" id="KW-0694">RNA-binding</keyword>
<evidence type="ECO:0000259" key="11">
    <source>
        <dbReference type="PROSITE" id="PS51194"/>
    </source>
</evidence>
<feature type="region of interest" description="Disordered" evidence="9">
    <location>
        <begin position="139"/>
        <end position="179"/>
    </location>
</feature>
<dbReference type="EMBL" id="JAFCMP010000157">
    <property type="protein sequence ID" value="KAG5184639.1"/>
    <property type="molecule type" value="Genomic_DNA"/>
</dbReference>
<dbReference type="PANTHER" id="PTHR47959:SF15">
    <property type="entry name" value="RNA HELICASE"/>
    <property type="match status" value="1"/>
</dbReference>
<feature type="compositionally biased region" description="Basic residues" evidence="9">
    <location>
        <begin position="809"/>
        <end position="819"/>
    </location>
</feature>
<comment type="caution">
    <text evidence="12">The sequence shown here is derived from an EMBL/GenBank/DDBJ whole genome shotgun (WGS) entry which is preliminary data.</text>
</comment>
<sequence length="840" mass="88531">MDELLGSISGGAHFKSQKTLQADKGGSKCVGLVKPGAVLDFFGTRAPPNDAHKGKRKRGGSVDASKSLHMQTLEQNCSTALSICTVALRAAAHTNGSRSHTALSLCTELTNLPSNRTLIRIALNDPRYHVACCAPPPQPAAHTNGARSHTAPAAAAPRSDGGGGSSGGSSASEESDGQHAAELFQGVRLAAPAAAAKRKRRRGGQGGAAAEVEELGEARPVTAVAQASAAEKEEIAAFRRRLGIKVEGSDVPAPLAEFSQLPAAKTRSAAAAESAAHARGALLSAIEASDWTEPTPVQMQAIPAMAEGRDVLAAAPTGSGKTAAYVIPALMLLGGDAVTKGEGIRALLLAPTRELAAQIHREVERLAAGRKLKACVLSKALVAGSRGQGGLAKNDILICTPMRAVAALRSGALTLTRVRLVVLDEADKLFDAGREGQAPEDTFIAQVDELLAACPSTAQRALFSATLGPHVKELATSVLRDPVSISIGTPNAGASTIDQKLVFVGREEGKLLAIRQALFRELVYDGLNVDAIHADRTPEQRAKVIAKFRSGDLWVLICTDLMGRGIDFKGVNMVINYDLPQSAVAYVHRIGRTGRTGMAVTLFTEKHMVAMRSIISVLLQSSTAIPLNMFNFNCCAVGFCRLCGQDGHGSYALYGEDMDTMRSIANVVLFQSSTCVPLNIFNFNCCAVGFAGRAGRTGTAVTLFTEKDMDAMRSIANVVKLSGCEVPEWMLSMKRLSSKDKRRLQVSAPRRTQIETVSKYDKKQALKKKKLAVKQKLHRRRETDAQGSGDRGGASETGAEAGVGNGGPVRRKWGKRGRGGKGSAEQAGQGGKNRHSEPES</sequence>
<evidence type="ECO:0000256" key="2">
    <source>
        <dbReference type="ARBA" id="ARBA00022741"/>
    </source>
</evidence>
<accession>A0A835Z7A7</accession>
<dbReference type="EC" id="3.6.4.13" evidence="1"/>
<evidence type="ECO:0000256" key="5">
    <source>
        <dbReference type="ARBA" id="ARBA00022840"/>
    </source>
</evidence>
<comment type="similarity">
    <text evidence="7">Belongs to the DEAD box helicase family. DDX52/ROK1 subfamily.</text>
</comment>
<dbReference type="InterPro" id="IPR050079">
    <property type="entry name" value="DEAD_box_RNA_helicase"/>
</dbReference>
<dbReference type="InterPro" id="IPR000629">
    <property type="entry name" value="RNA-helicase_DEAD-box_CS"/>
</dbReference>
<keyword evidence="2" id="KW-0547">Nucleotide-binding</keyword>
<dbReference type="Proteomes" id="UP000664859">
    <property type="component" value="Unassembled WGS sequence"/>
</dbReference>
<reference evidence="12" key="1">
    <citation type="submission" date="2021-02" db="EMBL/GenBank/DDBJ databases">
        <title>First Annotated Genome of the Yellow-green Alga Tribonema minus.</title>
        <authorList>
            <person name="Mahan K.M."/>
        </authorList>
    </citation>
    <scope>NUCLEOTIDE SEQUENCE</scope>
    <source>
        <strain evidence="12">UTEX B ZZ1240</strain>
    </source>
</reference>
<feature type="domain" description="Helicase ATP-binding" evidence="10">
    <location>
        <begin position="302"/>
        <end position="485"/>
    </location>
</feature>
<dbReference type="AlphaFoldDB" id="A0A835Z7A7"/>
<dbReference type="PANTHER" id="PTHR47959">
    <property type="entry name" value="ATP-DEPENDENT RNA HELICASE RHLE-RELATED"/>
    <property type="match status" value="1"/>
</dbReference>
<dbReference type="InterPro" id="IPR044764">
    <property type="entry name" value="DDX52/Rok1_DEADc"/>
</dbReference>
<keyword evidence="5" id="KW-0067">ATP-binding</keyword>
<dbReference type="PROSITE" id="PS51192">
    <property type="entry name" value="HELICASE_ATP_BIND_1"/>
    <property type="match status" value="1"/>
</dbReference>
<evidence type="ECO:0000256" key="8">
    <source>
        <dbReference type="ARBA" id="ARBA00047984"/>
    </source>
</evidence>
<keyword evidence="3 12" id="KW-0378">Hydrolase</keyword>
<keyword evidence="13" id="KW-1185">Reference proteome</keyword>
<dbReference type="InterPro" id="IPR001650">
    <property type="entry name" value="Helicase_C-like"/>
</dbReference>
<dbReference type="Pfam" id="PF00270">
    <property type="entry name" value="DEAD"/>
    <property type="match status" value="1"/>
</dbReference>
<organism evidence="12 13">
    <name type="scientific">Tribonema minus</name>
    <dbReference type="NCBI Taxonomy" id="303371"/>
    <lineage>
        <taxon>Eukaryota</taxon>
        <taxon>Sar</taxon>
        <taxon>Stramenopiles</taxon>
        <taxon>Ochrophyta</taxon>
        <taxon>PX clade</taxon>
        <taxon>Xanthophyceae</taxon>
        <taxon>Tribonematales</taxon>
        <taxon>Tribonemataceae</taxon>
        <taxon>Tribonema</taxon>
    </lineage>
</organism>
<evidence type="ECO:0000259" key="10">
    <source>
        <dbReference type="PROSITE" id="PS51192"/>
    </source>
</evidence>
<dbReference type="GO" id="GO:0005524">
    <property type="term" value="F:ATP binding"/>
    <property type="evidence" value="ECO:0007669"/>
    <property type="project" value="UniProtKB-KW"/>
</dbReference>
<dbReference type="CDD" id="cd18787">
    <property type="entry name" value="SF2_C_DEAD"/>
    <property type="match status" value="1"/>
</dbReference>
<evidence type="ECO:0000256" key="6">
    <source>
        <dbReference type="ARBA" id="ARBA00022884"/>
    </source>
</evidence>
<dbReference type="GO" id="GO:0030490">
    <property type="term" value="P:maturation of SSU-rRNA"/>
    <property type="evidence" value="ECO:0007669"/>
    <property type="project" value="InterPro"/>
</dbReference>
<feature type="compositionally biased region" description="Low complexity" evidence="9">
    <location>
        <begin position="145"/>
        <end position="159"/>
    </location>
</feature>
<dbReference type="SMART" id="SM00490">
    <property type="entry name" value="HELICc"/>
    <property type="match status" value="1"/>
</dbReference>
<dbReference type="InterPro" id="IPR027417">
    <property type="entry name" value="P-loop_NTPase"/>
</dbReference>
<name>A0A835Z7A7_9STRA</name>
<comment type="catalytic activity">
    <reaction evidence="8">
        <text>ATP + H2O = ADP + phosphate + H(+)</text>
        <dbReference type="Rhea" id="RHEA:13065"/>
        <dbReference type="ChEBI" id="CHEBI:15377"/>
        <dbReference type="ChEBI" id="CHEBI:15378"/>
        <dbReference type="ChEBI" id="CHEBI:30616"/>
        <dbReference type="ChEBI" id="CHEBI:43474"/>
        <dbReference type="ChEBI" id="CHEBI:456216"/>
        <dbReference type="EC" id="3.6.4.13"/>
    </reaction>
</comment>
<dbReference type="GO" id="GO:0003723">
    <property type="term" value="F:RNA binding"/>
    <property type="evidence" value="ECO:0007669"/>
    <property type="project" value="UniProtKB-KW"/>
</dbReference>
<evidence type="ECO:0000256" key="3">
    <source>
        <dbReference type="ARBA" id="ARBA00022801"/>
    </source>
</evidence>
<dbReference type="GO" id="GO:0003724">
    <property type="term" value="F:RNA helicase activity"/>
    <property type="evidence" value="ECO:0007669"/>
    <property type="project" value="UniProtKB-EC"/>
</dbReference>
<evidence type="ECO:0000256" key="9">
    <source>
        <dbReference type="SAM" id="MobiDB-lite"/>
    </source>
</evidence>
<protein>
    <recommendedName>
        <fullName evidence="1">RNA helicase</fullName>
        <ecNumber evidence="1">3.6.4.13</ecNumber>
    </recommendedName>
</protein>
<dbReference type="InterPro" id="IPR011545">
    <property type="entry name" value="DEAD/DEAH_box_helicase_dom"/>
</dbReference>
<dbReference type="Gene3D" id="3.40.50.300">
    <property type="entry name" value="P-loop containing nucleotide triphosphate hydrolases"/>
    <property type="match status" value="3"/>
</dbReference>
<dbReference type="SUPFAM" id="SSF52540">
    <property type="entry name" value="P-loop containing nucleoside triphosphate hydrolases"/>
    <property type="match status" value="2"/>
</dbReference>
<dbReference type="PROSITE" id="PS51194">
    <property type="entry name" value="HELICASE_CTER"/>
    <property type="match status" value="1"/>
</dbReference>
<dbReference type="CDD" id="cd17957">
    <property type="entry name" value="DEADc_DDX52"/>
    <property type="match status" value="1"/>
</dbReference>
<evidence type="ECO:0000256" key="7">
    <source>
        <dbReference type="ARBA" id="ARBA00024355"/>
    </source>
</evidence>
<feature type="region of interest" description="Disordered" evidence="9">
    <location>
        <begin position="194"/>
        <end position="213"/>
    </location>
</feature>
<dbReference type="GO" id="GO:0005829">
    <property type="term" value="C:cytosol"/>
    <property type="evidence" value="ECO:0007669"/>
    <property type="project" value="TreeGrafter"/>
</dbReference>
<dbReference type="OrthoDB" id="360161at2759"/>